<dbReference type="Gene3D" id="3.40.50.2300">
    <property type="match status" value="2"/>
</dbReference>
<accession>A0A0S7BM76</accession>
<protein>
    <submittedName>
        <fullName evidence="5">ABC-type sugar transport system, periplasmic component, contains N-terminal xre family HTH domain</fullName>
    </submittedName>
</protein>
<evidence type="ECO:0000256" key="1">
    <source>
        <dbReference type="ARBA" id="ARBA00004196"/>
    </source>
</evidence>
<dbReference type="GO" id="GO:0030288">
    <property type="term" value="C:outer membrane-bounded periplasmic space"/>
    <property type="evidence" value="ECO:0007669"/>
    <property type="project" value="TreeGrafter"/>
</dbReference>
<dbReference type="Pfam" id="PF13407">
    <property type="entry name" value="Peripla_BP_4"/>
    <property type="match status" value="1"/>
</dbReference>
<feature type="chain" id="PRO_5006633034" evidence="3">
    <location>
        <begin position="25"/>
        <end position="329"/>
    </location>
</feature>
<dbReference type="InterPro" id="IPR025997">
    <property type="entry name" value="SBP_2_dom"/>
</dbReference>
<feature type="signal peptide" evidence="3">
    <location>
        <begin position="1"/>
        <end position="24"/>
    </location>
</feature>
<evidence type="ECO:0000256" key="2">
    <source>
        <dbReference type="ARBA" id="ARBA00007639"/>
    </source>
</evidence>
<feature type="domain" description="Periplasmic binding protein" evidence="4">
    <location>
        <begin position="47"/>
        <end position="299"/>
    </location>
</feature>
<dbReference type="InterPro" id="IPR028082">
    <property type="entry name" value="Peripla_BP_I"/>
</dbReference>
<organism evidence="5">
    <name type="scientific">Flexilinea flocculi</name>
    <dbReference type="NCBI Taxonomy" id="1678840"/>
    <lineage>
        <taxon>Bacteria</taxon>
        <taxon>Bacillati</taxon>
        <taxon>Chloroflexota</taxon>
        <taxon>Anaerolineae</taxon>
        <taxon>Anaerolineales</taxon>
        <taxon>Anaerolineaceae</taxon>
        <taxon>Flexilinea</taxon>
    </lineage>
</organism>
<keyword evidence="6" id="KW-1185">Reference proteome</keyword>
<dbReference type="Proteomes" id="UP000053370">
    <property type="component" value="Unassembled WGS sequence"/>
</dbReference>
<dbReference type="CDD" id="cd01536">
    <property type="entry name" value="PBP1_ABC_sugar_binding-like"/>
    <property type="match status" value="1"/>
</dbReference>
<dbReference type="PANTHER" id="PTHR30036:SF7">
    <property type="entry name" value="ABC TRANSPORTER PERIPLASMIC-BINDING PROTEIN YPHF"/>
    <property type="match status" value="1"/>
</dbReference>
<proteinExistence type="inferred from homology"/>
<keyword evidence="5" id="KW-0762">Sugar transport</keyword>
<comment type="similarity">
    <text evidence="2">Belongs to the bacterial solute-binding protein 2 family.</text>
</comment>
<comment type="subcellular location">
    <subcellularLocation>
        <location evidence="1">Cell envelope</location>
    </subcellularLocation>
</comment>
<dbReference type="RefSeq" id="WP_062282741.1">
    <property type="nucleotide sequence ID" value="NZ_DF968181.1"/>
</dbReference>
<dbReference type="GO" id="GO:0030246">
    <property type="term" value="F:carbohydrate binding"/>
    <property type="evidence" value="ECO:0007669"/>
    <property type="project" value="TreeGrafter"/>
</dbReference>
<dbReference type="AlphaFoldDB" id="A0A0S7BM76"/>
<dbReference type="SUPFAM" id="SSF53822">
    <property type="entry name" value="Periplasmic binding protein-like I"/>
    <property type="match status" value="1"/>
</dbReference>
<dbReference type="PANTHER" id="PTHR30036">
    <property type="entry name" value="D-XYLOSE-BINDING PERIPLASMIC PROTEIN"/>
    <property type="match status" value="1"/>
</dbReference>
<keyword evidence="5" id="KW-0813">Transport</keyword>
<dbReference type="STRING" id="1678840.ATC1_131456"/>
<gene>
    <name evidence="5" type="ORF">ATC1_131456</name>
</gene>
<dbReference type="EMBL" id="DF968181">
    <property type="protein sequence ID" value="GAP41466.1"/>
    <property type="molecule type" value="Genomic_DNA"/>
</dbReference>
<reference evidence="5" key="1">
    <citation type="journal article" date="2015" name="Genome Announc.">
        <title>Draft Genome Sequence of Anaerolineae Strain TC1, a Novel Isolate from a Methanogenic Wastewater Treatment System.</title>
        <authorList>
            <person name="Matsuura N."/>
            <person name="Tourlousse D.M."/>
            <person name="Sun L."/>
            <person name="Toyonaga M."/>
            <person name="Kuroda K."/>
            <person name="Ohashi A."/>
            <person name="Cruz R."/>
            <person name="Yamaguchi T."/>
            <person name="Sekiguchi Y."/>
        </authorList>
    </citation>
    <scope>NUCLEOTIDE SEQUENCE [LARGE SCALE GENOMIC DNA]</scope>
    <source>
        <strain evidence="5">TC1</strain>
    </source>
</reference>
<evidence type="ECO:0000313" key="5">
    <source>
        <dbReference type="EMBL" id="GAP41466.1"/>
    </source>
</evidence>
<sequence length="329" mass="35356">MKKSIVLLLTVLLLAASMFSSCFAEEELPFYASITAEKVSDEPVRLVMLAFDTNPFFNQIKNGFNAVSDYLADKNATVDWISMGDMTSENIIAAIENAISMKYDGIAVISVFDGVETVINKAVDAGIQVVTFVAEGNVPSKRMTSIGQNAKSAGKTAGEAIEAFTGGKGQMAVITGTFGAVQHEDRMNGALDYLKENDPDIEIVGVVENNDSATTAYNQTMDFLTAYPDLKCVYVTAGGPFGACQAIKEMGLTGKVGVVGFDHTPENLEYVYSGEMIAAVSQDPEGQAWNSIMMLYNNIVNGTTYDDHVATPNVVVNPENVVEYYGEAK</sequence>
<dbReference type="PROSITE" id="PS51257">
    <property type="entry name" value="PROKAR_LIPOPROTEIN"/>
    <property type="match status" value="1"/>
</dbReference>
<evidence type="ECO:0000259" key="4">
    <source>
        <dbReference type="Pfam" id="PF13407"/>
    </source>
</evidence>
<dbReference type="InterPro" id="IPR050555">
    <property type="entry name" value="Bact_Solute-Bind_Prot2"/>
</dbReference>
<evidence type="ECO:0000256" key="3">
    <source>
        <dbReference type="SAM" id="SignalP"/>
    </source>
</evidence>
<evidence type="ECO:0000313" key="6">
    <source>
        <dbReference type="Proteomes" id="UP000053370"/>
    </source>
</evidence>
<keyword evidence="3" id="KW-0732">Signal</keyword>
<name>A0A0S7BM76_9CHLR</name>